<evidence type="ECO:0000313" key="6">
    <source>
        <dbReference type="EMBL" id="RWA07167.1"/>
    </source>
</evidence>
<protein>
    <recommendedName>
        <fullName evidence="5">CENP-V/GFA domain-containing protein</fullName>
    </recommendedName>
</protein>
<evidence type="ECO:0000313" key="7">
    <source>
        <dbReference type="Proteomes" id="UP000286045"/>
    </source>
</evidence>
<dbReference type="Gene3D" id="3.90.1590.10">
    <property type="entry name" value="glutathione-dependent formaldehyde- activating enzyme (gfa)"/>
    <property type="match status" value="1"/>
</dbReference>
<dbReference type="SUPFAM" id="SSF51316">
    <property type="entry name" value="Mss4-like"/>
    <property type="match status" value="1"/>
</dbReference>
<dbReference type="InterPro" id="IPR006913">
    <property type="entry name" value="CENP-V/GFA"/>
</dbReference>
<keyword evidence="2" id="KW-0479">Metal-binding</keyword>
<dbReference type="PANTHER" id="PTHR33337:SF8">
    <property type="entry name" value="CENP-V_GFA DOMAIN-CONTAINING PROTEIN"/>
    <property type="match status" value="1"/>
</dbReference>
<feature type="domain" description="CENP-V/GFA" evidence="5">
    <location>
        <begin position="20"/>
        <end position="138"/>
    </location>
</feature>
<sequence>MAVPSLEPQPLNDASPASTATSSCFCGAVQLSFPIEGPDLIDVFLCHCPDCKKLSASLFGAGIMASSSSVRILHGQNDLATLVKPDRASSGGSVTNTRCGACGTLMHRVSSGFPGITVLRAGTVDDVRLLETELRPRMEMFTKYRPNWLRACEGARQLYEQTDGSDGSEIRSVIVSHINE</sequence>
<dbReference type="Proteomes" id="UP000286045">
    <property type="component" value="Unassembled WGS sequence"/>
</dbReference>
<dbReference type="GO" id="GO:0016846">
    <property type="term" value="F:carbon-sulfur lyase activity"/>
    <property type="evidence" value="ECO:0007669"/>
    <property type="project" value="InterPro"/>
</dbReference>
<dbReference type="AlphaFoldDB" id="A0A439CYS5"/>
<evidence type="ECO:0000259" key="5">
    <source>
        <dbReference type="PROSITE" id="PS51891"/>
    </source>
</evidence>
<dbReference type="Pfam" id="PF04828">
    <property type="entry name" value="GFA"/>
    <property type="match status" value="1"/>
</dbReference>
<comment type="similarity">
    <text evidence="1">Belongs to the Gfa family.</text>
</comment>
<proteinExistence type="inferred from homology"/>
<dbReference type="PROSITE" id="PS51891">
    <property type="entry name" value="CENP_V_GFA"/>
    <property type="match status" value="1"/>
</dbReference>
<name>A0A439CYS5_9PEZI</name>
<organism evidence="6 7">
    <name type="scientific">Xylaria grammica</name>
    <dbReference type="NCBI Taxonomy" id="363999"/>
    <lineage>
        <taxon>Eukaryota</taxon>
        <taxon>Fungi</taxon>
        <taxon>Dikarya</taxon>
        <taxon>Ascomycota</taxon>
        <taxon>Pezizomycotina</taxon>
        <taxon>Sordariomycetes</taxon>
        <taxon>Xylariomycetidae</taxon>
        <taxon>Xylariales</taxon>
        <taxon>Xylariaceae</taxon>
        <taxon>Xylaria</taxon>
    </lineage>
</organism>
<evidence type="ECO:0000256" key="1">
    <source>
        <dbReference type="ARBA" id="ARBA00005495"/>
    </source>
</evidence>
<dbReference type="InterPro" id="IPR011057">
    <property type="entry name" value="Mss4-like_sf"/>
</dbReference>
<evidence type="ECO:0000256" key="4">
    <source>
        <dbReference type="ARBA" id="ARBA00023239"/>
    </source>
</evidence>
<evidence type="ECO:0000256" key="2">
    <source>
        <dbReference type="ARBA" id="ARBA00022723"/>
    </source>
</evidence>
<keyword evidence="7" id="KW-1185">Reference proteome</keyword>
<gene>
    <name evidence="6" type="ORF">EKO27_g7941</name>
</gene>
<keyword evidence="4" id="KW-0456">Lyase</keyword>
<comment type="caution">
    <text evidence="6">The sequence shown here is derived from an EMBL/GenBank/DDBJ whole genome shotgun (WGS) entry which is preliminary data.</text>
</comment>
<dbReference type="GO" id="GO:0046872">
    <property type="term" value="F:metal ion binding"/>
    <property type="evidence" value="ECO:0007669"/>
    <property type="project" value="UniProtKB-KW"/>
</dbReference>
<dbReference type="EMBL" id="RYZI01000278">
    <property type="protein sequence ID" value="RWA07167.1"/>
    <property type="molecule type" value="Genomic_DNA"/>
</dbReference>
<dbReference type="STRING" id="363999.A0A439CYS5"/>
<keyword evidence="3" id="KW-0862">Zinc</keyword>
<dbReference type="PANTHER" id="PTHR33337">
    <property type="entry name" value="GFA DOMAIN-CONTAINING PROTEIN"/>
    <property type="match status" value="1"/>
</dbReference>
<accession>A0A439CYS5</accession>
<evidence type="ECO:0000256" key="3">
    <source>
        <dbReference type="ARBA" id="ARBA00022833"/>
    </source>
</evidence>
<reference evidence="6 7" key="1">
    <citation type="submission" date="2018-12" db="EMBL/GenBank/DDBJ databases">
        <title>Draft genome sequence of Xylaria grammica IHI A82.</title>
        <authorList>
            <person name="Buettner E."/>
            <person name="Kellner H."/>
        </authorList>
    </citation>
    <scope>NUCLEOTIDE SEQUENCE [LARGE SCALE GENOMIC DNA]</scope>
    <source>
        <strain evidence="6 7">IHI A82</strain>
    </source>
</reference>